<dbReference type="EMBL" id="CZBV01000004">
    <property type="protein sequence ID" value="CUQ85057.1"/>
    <property type="molecule type" value="Genomic_DNA"/>
</dbReference>
<dbReference type="Proteomes" id="UP000481964">
    <property type="component" value="Unassembled WGS sequence"/>
</dbReference>
<reference evidence="4 7" key="2">
    <citation type="journal article" date="2019" name="Nat. Med.">
        <title>A library of human gut bacterial isolates paired with longitudinal multiomics data enables mechanistic microbiome research.</title>
        <authorList>
            <person name="Poyet M."/>
            <person name="Groussin M."/>
            <person name="Gibbons S.M."/>
            <person name="Avila-Pacheco J."/>
            <person name="Jiang X."/>
            <person name="Kearney S.M."/>
            <person name="Perrotta A.R."/>
            <person name="Berdy B."/>
            <person name="Zhao S."/>
            <person name="Lieberman T.D."/>
            <person name="Swanson P.K."/>
            <person name="Smith M."/>
            <person name="Roesemann S."/>
            <person name="Alexander J.E."/>
            <person name="Rich S.A."/>
            <person name="Livny J."/>
            <person name="Vlamakis H."/>
            <person name="Clish C."/>
            <person name="Bullock K."/>
            <person name="Deik A."/>
            <person name="Scott J."/>
            <person name="Pierce K.A."/>
            <person name="Xavier R.J."/>
            <person name="Alm E.J."/>
        </authorList>
    </citation>
    <scope>NUCLEOTIDE SEQUENCE [LARGE SCALE GENOMIC DNA]</scope>
    <source>
        <strain evidence="4 7">BIOML-A1</strain>
    </source>
</reference>
<evidence type="ECO:0000313" key="5">
    <source>
        <dbReference type="Proteomes" id="UP000095621"/>
    </source>
</evidence>
<protein>
    <submittedName>
        <fullName evidence="2">Uncharacterized protein</fullName>
    </submittedName>
</protein>
<dbReference type="Pfam" id="PF20122">
    <property type="entry name" value="DUF6512"/>
    <property type="match status" value="1"/>
</dbReference>
<keyword evidence="1" id="KW-0812">Transmembrane</keyword>
<dbReference type="EMBL" id="CZBU01000005">
    <property type="protein sequence ID" value="CUQ78829.1"/>
    <property type="molecule type" value="Genomic_DNA"/>
</dbReference>
<feature type="transmembrane region" description="Helical" evidence="1">
    <location>
        <begin position="78"/>
        <end position="97"/>
    </location>
</feature>
<keyword evidence="1" id="KW-0472">Membrane</keyword>
<evidence type="ECO:0000256" key="1">
    <source>
        <dbReference type="SAM" id="Phobius"/>
    </source>
</evidence>
<evidence type="ECO:0000313" key="7">
    <source>
        <dbReference type="Proteomes" id="UP000481964"/>
    </source>
</evidence>
<evidence type="ECO:0000313" key="2">
    <source>
        <dbReference type="EMBL" id="CUQ78829.1"/>
    </source>
</evidence>
<dbReference type="InterPro" id="IPR045407">
    <property type="entry name" value="DUF6512"/>
</dbReference>
<dbReference type="AlphaFoldDB" id="A0A174Z1P1"/>
<feature type="transmembrane region" description="Helical" evidence="1">
    <location>
        <begin position="143"/>
        <end position="164"/>
    </location>
</feature>
<dbReference type="Proteomes" id="UP000095621">
    <property type="component" value="Unassembled WGS sequence"/>
</dbReference>
<dbReference type="Proteomes" id="UP000095780">
    <property type="component" value="Unassembled WGS sequence"/>
</dbReference>
<name>A0A174Z1P1_9FIRM</name>
<sequence>MNKTIKKLNITMIIGILAVWVSGSLFHFVYDWTGKNTFAGLFFPTNESTWEHMKLAFLPMNLYGIYTWYALKDRYEASGFAVLLGANVATWAIPFLYYTYMGVLGFSKMWLDIATFFVAVLTGFAVEYHVLRRAGHESFVLGTWIMAIVDFMMAAAFVSCSYGAPALGIFAKP</sequence>
<dbReference type="RefSeq" id="WP_055216246.1">
    <property type="nucleotide sequence ID" value="NZ_CABIXW010000004.1"/>
</dbReference>
<gene>
    <name evidence="2" type="ORF">ERS852490_02480</name>
    <name evidence="3" type="ORF">ERS852492_01534</name>
    <name evidence="4" type="ORF">GKE48_01395</name>
</gene>
<feature type="transmembrane region" description="Helical" evidence="1">
    <location>
        <begin position="52"/>
        <end position="71"/>
    </location>
</feature>
<evidence type="ECO:0000313" key="6">
    <source>
        <dbReference type="Proteomes" id="UP000095780"/>
    </source>
</evidence>
<evidence type="ECO:0000313" key="3">
    <source>
        <dbReference type="EMBL" id="CUQ85057.1"/>
    </source>
</evidence>
<proteinExistence type="predicted"/>
<accession>A0A174Z1P1</accession>
<feature type="transmembrane region" description="Helical" evidence="1">
    <location>
        <begin position="12"/>
        <end position="32"/>
    </location>
</feature>
<keyword evidence="1" id="KW-1133">Transmembrane helix</keyword>
<dbReference type="OrthoDB" id="48209at2"/>
<evidence type="ECO:0000313" key="4">
    <source>
        <dbReference type="EMBL" id="MSC56114.1"/>
    </source>
</evidence>
<organism evidence="2 5">
    <name type="scientific">Lachnospira eligens</name>
    <dbReference type="NCBI Taxonomy" id="39485"/>
    <lineage>
        <taxon>Bacteria</taxon>
        <taxon>Bacillati</taxon>
        <taxon>Bacillota</taxon>
        <taxon>Clostridia</taxon>
        <taxon>Lachnospirales</taxon>
        <taxon>Lachnospiraceae</taxon>
        <taxon>Lachnospira</taxon>
    </lineage>
</organism>
<feature type="transmembrane region" description="Helical" evidence="1">
    <location>
        <begin position="109"/>
        <end position="131"/>
    </location>
</feature>
<dbReference type="EMBL" id="WKRD01000001">
    <property type="protein sequence ID" value="MSC56114.1"/>
    <property type="molecule type" value="Genomic_DNA"/>
</dbReference>
<reference evidence="5 6" key="1">
    <citation type="submission" date="2015-09" db="EMBL/GenBank/DDBJ databases">
        <authorList>
            <consortium name="Pathogen Informatics"/>
        </authorList>
    </citation>
    <scope>NUCLEOTIDE SEQUENCE [LARGE SCALE GENOMIC DNA]</scope>
    <source>
        <strain evidence="2 5">2789STDY5834875</strain>
        <strain evidence="3 6">2789STDY5834878</strain>
    </source>
</reference>